<evidence type="ECO:0000256" key="1">
    <source>
        <dbReference type="SAM" id="Phobius"/>
    </source>
</evidence>
<dbReference type="AlphaFoldDB" id="A0A366ICL1"/>
<accession>A0A366ICL1</accession>
<dbReference type="Proteomes" id="UP000253509">
    <property type="component" value="Unassembled WGS sequence"/>
</dbReference>
<feature type="transmembrane region" description="Helical" evidence="1">
    <location>
        <begin position="7"/>
        <end position="24"/>
    </location>
</feature>
<comment type="caution">
    <text evidence="3">The sequence shown here is derived from an EMBL/GenBank/DDBJ whole genome shotgun (WGS) entry which is preliminary data.</text>
</comment>
<dbReference type="PANTHER" id="PTHR34351">
    <property type="entry name" value="SLR1927 PROTEIN-RELATED"/>
    <property type="match status" value="1"/>
</dbReference>
<name>A0A366ICL1_9MICO</name>
<gene>
    <name evidence="3" type="ORF">DFO65_1162</name>
</gene>
<proteinExistence type="predicted"/>
<protein>
    <submittedName>
        <fullName evidence="3">Uncharacterized protein (DUF58 family)</fullName>
    </submittedName>
</protein>
<dbReference type="RefSeq" id="WP_113905492.1">
    <property type="nucleotide sequence ID" value="NZ_QNSB01000016.1"/>
</dbReference>
<dbReference type="Pfam" id="PF01882">
    <property type="entry name" value="DUF58"/>
    <property type="match status" value="1"/>
</dbReference>
<evidence type="ECO:0000313" key="4">
    <source>
        <dbReference type="Proteomes" id="UP000253509"/>
    </source>
</evidence>
<dbReference type="InterPro" id="IPR002881">
    <property type="entry name" value="DUF58"/>
</dbReference>
<evidence type="ECO:0000313" key="3">
    <source>
        <dbReference type="EMBL" id="RBP68633.1"/>
    </source>
</evidence>
<keyword evidence="1" id="KW-0472">Membrane</keyword>
<dbReference type="PANTHER" id="PTHR34351:SF1">
    <property type="entry name" value="SLR1927 PROTEIN"/>
    <property type="match status" value="1"/>
</dbReference>
<keyword evidence="4" id="KW-1185">Reference proteome</keyword>
<sequence>MRLSTSGIIFVLTGAALIVAAYRFALPGLLPAGVLLLALVALSALLIAWGTRRVSVTVETTLPEVALPQSTTRYPLAPEGKEVELEALIVNTGRLALPASTIDFVAADGFGESTLGEVPALAHGQGQRVLTSFTPNRRGLSGLESVLITVAGPFGLVTTKKKVLDGWPVAVAVPTLGARIPADSTIRPARLDEGRIRSGHTTRDFHTREYVPGDDLRHVHWPTTAKSGELMVRHEAEEETLHALVVVDLEGPDDHPDEKETEFLLAAAAAASIAFLRADYEVFAVAPGHQVRFRGTRDIDRLRLLTALVDPGPVELPAHDNPNHVVICAADEARAEAMAAHFSKRVTVTIRSLGEIDDMTMLGLSEDLPESWTAFDAKRGRR</sequence>
<feature type="transmembrane region" description="Helical" evidence="1">
    <location>
        <begin position="30"/>
        <end position="49"/>
    </location>
</feature>
<evidence type="ECO:0000259" key="2">
    <source>
        <dbReference type="Pfam" id="PF01882"/>
    </source>
</evidence>
<keyword evidence="1" id="KW-1133">Transmembrane helix</keyword>
<feature type="domain" description="DUF58" evidence="2">
    <location>
        <begin position="207"/>
        <end position="278"/>
    </location>
</feature>
<organism evidence="3 4">
    <name type="scientific">Brevibacterium celere</name>
    <dbReference type="NCBI Taxonomy" id="225845"/>
    <lineage>
        <taxon>Bacteria</taxon>
        <taxon>Bacillati</taxon>
        <taxon>Actinomycetota</taxon>
        <taxon>Actinomycetes</taxon>
        <taxon>Micrococcales</taxon>
        <taxon>Brevibacteriaceae</taxon>
        <taxon>Brevibacterium</taxon>
    </lineage>
</organism>
<reference evidence="3 4" key="1">
    <citation type="submission" date="2018-06" db="EMBL/GenBank/DDBJ databases">
        <title>Freshwater and sediment microbial communities from various areas in North America, analyzing microbe dynamics in response to fracking.</title>
        <authorList>
            <person name="Lamendella R."/>
        </authorList>
    </citation>
    <scope>NUCLEOTIDE SEQUENCE [LARGE SCALE GENOMIC DNA]</scope>
    <source>
        <strain evidence="3 4">3b_TX</strain>
    </source>
</reference>
<keyword evidence="1" id="KW-0812">Transmembrane</keyword>
<dbReference type="EMBL" id="QNSB01000016">
    <property type="protein sequence ID" value="RBP68633.1"/>
    <property type="molecule type" value="Genomic_DNA"/>
</dbReference>